<accession>A0ABW7F6C8</accession>
<evidence type="ECO:0000313" key="3">
    <source>
        <dbReference type="EMBL" id="MFG6432134.1"/>
    </source>
</evidence>
<proteinExistence type="predicted"/>
<sequence>MTAARWKAALVALLAALSALGAYAWRPTQHLADMRPKLELAQLFPRSFAGWSEDTRGPVQLVSPDQQAVLNKIYNQTLSRTYVNAAGDRVMLSVAYGGDQSDGTRAHRPDVCYPAQGFQMRSDRASTVSVGTHQVRSRQLVAQLGNRIEPITYWTVVGERIALSGTEQKLAQLAYSTRGVIPDGMLVRVSTIDPNPERAYTVQRQFIEEMATTVSGPNRARVFGTPL</sequence>
<protein>
    <submittedName>
        <fullName evidence="3">Exosortase-associated protein EpsI, B-type</fullName>
    </submittedName>
</protein>
<organism evidence="3 4">
    <name type="scientific">Pelomonas parva</name>
    <dbReference type="NCBI Taxonomy" id="3299032"/>
    <lineage>
        <taxon>Bacteria</taxon>
        <taxon>Pseudomonadati</taxon>
        <taxon>Pseudomonadota</taxon>
        <taxon>Betaproteobacteria</taxon>
        <taxon>Burkholderiales</taxon>
        <taxon>Sphaerotilaceae</taxon>
        <taxon>Roseateles</taxon>
    </lineage>
</organism>
<dbReference type="InterPro" id="IPR014263">
    <property type="entry name" value="Methanolan_biosynth_EpsI"/>
</dbReference>
<dbReference type="NCBIfam" id="NF045609">
    <property type="entry name" value="EpsI_type_B"/>
    <property type="match status" value="1"/>
</dbReference>
<feature type="signal peptide" evidence="1">
    <location>
        <begin position="1"/>
        <end position="24"/>
    </location>
</feature>
<name>A0ABW7F6C8_9BURK</name>
<dbReference type="InterPro" id="IPR054653">
    <property type="entry name" value="EpsI_type_B_pred"/>
</dbReference>
<keyword evidence="1" id="KW-0732">Signal</keyword>
<reference evidence="3 4" key="1">
    <citation type="submission" date="2024-08" db="EMBL/GenBank/DDBJ databases">
        <authorList>
            <person name="Lu H."/>
        </authorList>
    </citation>
    <scope>NUCLEOTIDE SEQUENCE [LARGE SCALE GENOMIC DNA]</scope>
    <source>
        <strain evidence="3 4">LYH14W</strain>
    </source>
</reference>
<evidence type="ECO:0000259" key="2">
    <source>
        <dbReference type="Pfam" id="PF11984"/>
    </source>
</evidence>
<keyword evidence="4" id="KW-1185">Reference proteome</keyword>
<feature type="chain" id="PRO_5047463796" evidence="1">
    <location>
        <begin position="25"/>
        <end position="227"/>
    </location>
</feature>
<dbReference type="NCBIfam" id="TIGR02914">
    <property type="entry name" value="EpsI_fam"/>
    <property type="match status" value="1"/>
</dbReference>
<feature type="domain" description="Methanolan biosynthesis EpsI" evidence="2">
    <location>
        <begin position="10"/>
        <end position="214"/>
    </location>
</feature>
<dbReference type="EMBL" id="JBIGHV010000007">
    <property type="protein sequence ID" value="MFG6432134.1"/>
    <property type="molecule type" value="Genomic_DNA"/>
</dbReference>
<comment type="caution">
    <text evidence="3">The sequence shown here is derived from an EMBL/GenBank/DDBJ whole genome shotgun (WGS) entry which is preliminary data.</text>
</comment>
<dbReference type="Pfam" id="PF11984">
    <property type="entry name" value="DUF3485"/>
    <property type="match status" value="1"/>
</dbReference>
<evidence type="ECO:0000313" key="4">
    <source>
        <dbReference type="Proteomes" id="UP001606210"/>
    </source>
</evidence>
<gene>
    <name evidence="3" type="primary">epsI</name>
    <name evidence="3" type="ORF">ACG00Y_19590</name>
</gene>
<dbReference type="RefSeq" id="WP_394481756.1">
    <property type="nucleotide sequence ID" value="NZ_JBIGHV010000007.1"/>
</dbReference>
<dbReference type="Proteomes" id="UP001606210">
    <property type="component" value="Unassembled WGS sequence"/>
</dbReference>
<evidence type="ECO:0000256" key="1">
    <source>
        <dbReference type="SAM" id="SignalP"/>
    </source>
</evidence>